<dbReference type="GO" id="GO:0005524">
    <property type="term" value="F:ATP binding"/>
    <property type="evidence" value="ECO:0007669"/>
    <property type="project" value="InterPro"/>
</dbReference>
<dbReference type="EMBL" id="JAACJL010000058">
    <property type="protein sequence ID" value="KAF4610841.1"/>
    <property type="molecule type" value="Genomic_DNA"/>
</dbReference>
<feature type="domain" description="Protein kinase" evidence="1">
    <location>
        <begin position="85"/>
        <end position="364"/>
    </location>
</feature>
<comment type="caution">
    <text evidence="2">The sequence shown here is derived from an EMBL/GenBank/DDBJ whole genome shotgun (WGS) entry which is preliminary data.</text>
</comment>
<evidence type="ECO:0000313" key="3">
    <source>
        <dbReference type="Proteomes" id="UP000521872"/>
    </source>
</evidence>
<sequence length="443" mass="52495">MQDTTLSINFSYEPGRDGDVNERSVFWSSETTIAWFEKHGYTLYKPEHDDDPFPHSMIPKFPCDEKIYAGEYPFAAYDTTPGPYVRDVPLRAQLERGKVMFAQDRQYRHVAIKIVRLETDEYRIYEFLKGQPLETLEANCVLPVLDILPINGFAFVVMPRWGSFIMSPPPATVGQMLQMMRDMLKGLAFLHEHNIIHGDISTSNFMIDDFRDDLHTANWHLRFRRRREGCARYAIYDFDLSRKVPQEINRREYWVWTEPKYTWGTFNVTKDYAQGELEYNPFITDVGSLGVLFSDYFHHMFPELPILAPFLDMLTTHKLQRRFTASEALAFFEDFYGNLSEEQLNRRSPPREYSGLWYYEHDRWASVPPHLAKKWAIYREPSLSWKTKLLRRLFEYEWMYYPRVILVRKFLAQIPKTCRAVISLLVPVKSDEARLTFQSQTKL</sequence>
<reference evidence="2 3" key="1">
    <citation type="submission" date="2019-12" db="EMBL/GenBank/DDBJ databases">
        <authorList>
            <person name="Floudas D."/>
            <person name="Bentzer J."/>
            <person name="Ahren D."/>
            <person name="Johansson T."/>
            <person name="Persson P."/>
            <person name="Tunlid A."/>
        </authorList>
    </citation>
    <scope>NUCLEOTIDE SEQUENCE [LARGE SCALE GENOMIC DNA]</scope>
    <source>
        <strain evidence="2 3">CBS 102.39</strain>
    </source>
</reference>
<dbReference type="GO" id="GO:0005634">
    <property type="term" value="C:nucleus"/>
    <property type="evidence" value="ECO:0007669"/>
    <property type="project" value="TreeGrafter"/>
</dbReference>
<dbReference type="InterPro" id="IPR000719">
    <property type="entry name" value="Prot_kinase_dom"/>
</dbReference>
<dbReference type="PANTHER" id="PTHR44167">
    <property type="entry name" value="OVARIAN-SPECIFIC SERINE/THREONINE-PROTEIN KINASE LOK-RELATED"/>
    <property type="match status" value="1"/>
</dbReference>
<dbReference type="PROSITE" id="PS50011">
    <property type="entry name" value="PROTEIN_KINASE_DOM"/>
    <property type="match status" value="1"/>
</dbReference>
<gene>
    <name evidence="2" type="ORF">D9613_007183</name>
</gene>
<accession>A0A8H4VHS2</accession>
<dbReference type="GO" id="GO:0044773">
    <property type="term" value="P:mitotic DNA damage checkpoint signaling"/>
    <property type="evidence" value="ECO:0007669"/>
    <property type="project" value="TreeGrafter"/>
</dbReference>
<organism evidence="2 3">
    <name type="scientific">Agrocybe pediades</name>
    <dbReference type="NCBI Taxonomy" id="84607"/>
    <lineage>
        <taxon>Eukaryota</taxon>
        <taxon>Fungi</taxon>
        <taxon>Dikarya</taxon>
        <taxon>Basidiomycota</taxon>
        <taxon>Agaricomycotina</taxon>
        <taxon>Agaricomycetes</taxon>
        <taxon>Agaricomycetidae</taxon>
        <taxon>Agaricales</taxon>
        <taxon>Agaricineae</taxon>
        <taxon>Strophariaceae</taxon>
        <taxon>Agrocybe</taxon>
    </lineage>
</organism>
<proteinExistence type="predicted"/>
<dbReference type="Pfam" id="PF07714">
    <property type="entry name" value="PK_Tyr_Ser-Thr"/>
    <property type="match status" value="1"/>
</dbReference>
<dbReference type="PANTHER" id="PTHR44167:SF30">
    <property type="entry name" value="PHOSPHORYLASE KINASE"/>
    <property type="match status" value="1"/>
</dbReference>
<dbReference type="InterPro" id="IPR008266">
    <property type="entry name" value="Tyr_kinase_AS"/>
</dbReference>
<dbReference type="AlphaFoldDB" id="A0A8H4VHS2"/>
<dbReference type="SUPFAM" id="SSF56112">
    <property type="entry name" value="Protein kinase-like (PK-like)"/>
    <property type="match status" value="1"/>
</dbReference>
<dbReference type="InterPro" id="IPR011009">
    <property type="entry name" value="Kinase-like_dom_sf"/>
</dbReference>
<dbReference type="GO" id="GO:0004674">
    <property type="term" value="F:protein serine/threonine kinase activity"/>
    <property type="evidence" value="ECO:0007669"/>
    <property type="project" value="TreeGrafter"/>
</dbReference>
<dbReference type="Proteomes" id="UP000521872">
    <property type="component" value="Unassembled WGS sequence"/>
</dbReference>
<dbReference type="Gene3D" id="1.10.510.10">
    <property type="entry name" value="Transferase(Phosphotransferase) domain 1"/>
    <property type="match status" value="1"/>
</dbReference>
<dbReference type="InterPro" id="IPR001245">
    <property type="entry name" value="Ser-Thr/Tyr_kinase_cat_dom"/>
</dbReference>
<protein>
    <recommendedName>
        <fullName evidence="1">Protein kinase domain-containing protein</fullName>
    </recommendedName>
</protein>
<dbReference type="SMART" id="SM00220">
    <property type="entry name" value="S_TKc"/>
    <property type="match status" value="1"/>
</dbReference>
<dbReference type="PROSITE" id="PS00109">
    <property type="entry name" value="PROTEIN_KINASE_TYR"/>
    <property type="match status" value="1"/>
</dbReference>
<evidence type="ECO:0000313" key="2">
    <source>
        <dbReference type="EMBL" id="KAF4610841.1"/>
    </source>
</evidence>
<keyword evidence="3" id="KW-1185">Reference proteome</keyword>
<evidence type="ECO:0000259" key="1">
    <source>
        <dbReference type="PROSITE" id="PS50011"/>
    </source>
</evidence>
<name>A0A8H4VHS2_9AGAR</name>